<dbReference type="SUPFAM" id="SSF51182">
    <property type="entry name" value="RmlC-like cupins"/>
    <property type="match status" value="1"/>
</dbReference>
<keyword evidence="4" id="KW-0010">Activator</keyword>
<evidence type="ECO:0000256" key="4">
    <source>
        <dbReference type="ARBA" id="ARBA00023159"/>
    </source>
</evidence>
<gene>
    <name evidence="7" type="ORF">GWA01_08920</name>
</gene>
<dbReference type="GO" id="GO:0003700">
    <property type="term" value="F:DNA-binding transcription factor activity"/>
    <property type="evidence" value="ECO:0007669"/>
    <property type="project" value="InterPro"/>
</dbReference>
<evidence type="ECO:0000259" key="6">
    <source>
        <dbReference type="PROSITE" id="PS01124"/>
    </source>
</evidence>
<dbReference type="CDD" id="cd06124">
    <property type="entry name" value="cupin_NimR-like_N"/>
    <property type="match status" value="1"/>
</dbReference>
<dbReference type="InterPro" id="IPR018060">
    <property type="entry name" value="HTH_AraC"/>
</dbReference>
<keyword evidence="8" id="KW-1185">Reference proteome</keyword>
<dbReference type="AlphaFoldDB" id="A0A511AZX0"/>
<dbReference type="FunFam" id="1.10.10.60:FF:000132">
    <property type="entry name" value="AraC family transcriptional regulator"/>
    <property type="match status" value="1"/>
</dbReference>
<dbReference type="PRINTS" id="PR00032">
    <property type="entry name" value="HTHARAC"/>
</dbReference>
<reference evidence="7 8" key="1">
    <citation type="submission" date="2019-07" db="EMBL/GenBank/DDBJ databases">
        <title>Whole genome shotgun sequence of Gluconobacter wancherniae NBRC 103581.</title>
        <authorList>
            <person name="Hosoyama A."/>
            <person name="Uohara A."/>
            <person name="Ohji S."/>
            <person name="Ichikawa N."/>
        </authorList>
    </citation>
    <scope>NUCLEOTIDE SEQUENCE [LARGE SCALE GENOMIC DNA]</scope>
    <source>
        <strain evidence="7 8">NBRC 103581</strain>
    </source>
</reference>
<name>A0A511AZX0_9PROT</name>
<dbReference type="EMBL" id="BJUZ01000001">
    <property type="protein sequence ID" value="GEK93122.1"/>
    <property type="molecule type" value="Genomic_DNA"/>
</dbReference>
<dbReference type="Pfam" id="PF02311">
    <property type="entry name" value="AraC_binding"/>
    <property type="match status" value="1"/>
</dbReference>
<dbReference type="GO" id="GO:0043565">
    <property type="term" value="F:sequence-specific DNA binding"/>
    <property type="evidence" value="ECO:0007669"/>
    <property type="project" value="InterPro"/>
</dbReference>
<evidence type="ECO:0000256" key="1">
    <source>
        <dbReference type="ARBA" id="ARBA00022491"/>
    </source>
</evidence>
<sequence length="220" mass="24694">MISGVMAVRTDREYLLVGPDQVLWLPPRVVHTAHSHGAVSTWSLYVDEKYAQPLPSGPVIFKATPLLKELAVRIVRDTNERNWTTTLSRIADTFWEEFLSLPSLALSLPRPLSPGLIRVTATLEEDPADSRMQEEWASLAGMSVRTFVRHFASETGLNFSVWRQRLRMVHAQEQLARGLGVTSVALNVGYESMGAFASTFRRFTGHSPSEYARLCQAHKD</sequence>
<evidence type="ECO:0000313" key="8">
    <source>
        <dbReference type="Proteomes" id="UP000321230"/>
    </source>
</evidence>
<dbReference type="InterPro" id="IPR011051">
    <property type="entry name" value="RmlC_Cupin_sf"/>
</dbReference>
<dbReference type="Pfam" id="PF12833">
    <property type="entry name" value="HTH_18"/>
    <property type="match status" value="1"/>
</dbReference>
<dbReference type="InterPro" id="IPR009057">
    <property type="entry name" value="Homeodomain-like_sf"/>
</dbReference>
<dbReference type="PANTHER" id="PTHR11019:SF159">
    <property type="entry name" value="TRANSCRIPTIONAL REGULATOR-RELATED"/>
    <property type="match status" value="1"/>
</dbReference>
<dbReference type="SUPFAM" id="SSF46689">
    <property type="entry name" value="Homeodomain-like"/>
    <property type="match status" value="2"/>
</dbReference>
<accession>A0A511AZX0</accession>
<keyword evidence="1" id="KW-0678">Repressor</keyword>
<dbReference type="Proteomes" id="UP000321230">
    <property type="component" value="Unassembled WGS sequence"/>
</dbReference>
<evidence type="ECO:0000313" key="7">
    <source>
        <dbReference type="EMBL" id="GEK93122.1"/>
    </source>
</evidence>
<dbReference type="SMART" id="SM00342">
    <property type="entry name" value="HTH_ARAC"/>
    <property type="match status" value="1"/>
</dbReference>
<dbReference type="InterPro" id="IPR003313">
    <property type="entry name" value="AraC-bd"/>
</dbReference>
<keyword evidence="5" id="KW-0804">Transcription</keyword>
<keyword evidence="3" id="KW-0238">DNA-binding</keyword>
<evidence type="ECO:0000256" key="5">
    <source>
        <dbReference type="ARBA" id="ARBA00023163"/>
    </source>
</evidence>
<dbReference type="PANTHER" id="PTHR11019">
    <property type="entry name" value="HTH-TYPE TRANSCRIPTIONAL REGULATOR NIMR"/>
    <property type="match status" value="1"/>
</dbReference>
<keyword evidence="2" id="KW-0805">Transcription regulation</keyword>
<dbReference type="Gene3D" id="1.10.10.60">
    <property type="entry name" value="Homeodomain-like"/>
    <property type="match status" value="1"/>
</dbReference>
<dbReference type="PROSITE" id="PS01124">
    <property type="entry name" value="HTH_ARAC_FAMILY_2"/>
    <property type="match status" value="1"/>
</dbReference>
<evidence type="ECO:0000256" key="2">
    <source>
        <dbReference type="ARBA" id="ARBA00023015"/>
    </source>
</evidence>
<proteinExistence type="predicted"/>
<protein>
    <submittedName>
        <fullName evidence="7">Transcriptional regulator</fullName>
    </submittedName>
</protein>
<feature type="domain" description="HTH araC/xylS-type" evidence="6">
    <location>
        <begin position="117"/>
        <end position="214"/>
    </location>
</feature>
<organism evidence="7 8">
    <name type="scientific">Gluconobacter wancherniae NBRC 103581</name>
    <dbReference type="NCBI Taxonomy" id="656744"/>
    <lineage>
        <taxon>Bacteria</taxon>
        <taxon>Pseudomonadati</taxon>
        <taxon>Pseudomonadota</taxon>
        <taxon>Alphaproteobacteria</taxon>
        <taxon>Acetobacterales</taxon>
        <taxon>Acetobacteraceae</taxon>
        <taxon>Gluconobacter</taxon>
    </lineage>
</organism>
<dbReference type="InterPro" id="IPR020449">
    <property type="entry name" value="Tscrpt_reg_AraC-type_HTH"/>
</dbReference>
<dbReference type="InterPro" id="IPR018062">
    <property type="entry name" value="HTH_AraC-typ_CS"/>
</dbReference>
<evidence type="ECO:0000256" key="3">
    <source>
        <dbReference type="ARBA" id="ARBA00023125"/>
    </source>
</evidence>
<dbReference type="PROSITE" id="PS00041">
    <property type="entry name" value="HTH_ARAC_FAMILY_1"/>
    <property type="match status" value="1"/>
</dbReference>
<comment type="caution">
    <text evidence="7">The sequence shown here is derived from an EMBL/GenBank/DDBJ whole genome shotgun (WGS) entry which is preliminary data.</text>
</comment>